<keyword evidence="6" id="KW-0813">Transport</keyword>
<feature type="region of interest" description="Disordered" evidence="7">
    <location>
        <begin position="419"/>
        <end position="444"/>
    </location>
</feature>
<name>A0A934QIA2_9PROT</name>
<sequence length="444" mass="48292">MQTHFSLAQLADSDTQDANDILRLCTHCGFCTATCPTFVLLGDELDSPRGRIYQIKNMLESGKTPDDKTVTHLDRCLTCLSCMTTCPATVNYAHLLEHGREYINEHYTRPLPDRALRRLLQLVLPYSGRFRAALLGARLAQPFASLMPGRLKTLVGMAPKELPSPSWVDRPQVFPAEGPRRARVGLLAGCAQKVVNPSINEATVRLLNRHGVEVVVTKEQGCCGALVQHMGDTEDAQTQAKANIAAWTREMDGEGLDAVIINTSGCGNTVKDYGFLFRHDEAWRPEAERVQAIAKDVTEFMSEFGLNTPVRQPDLRVTYHAACSLQHGQGVTKAPKTLLGAAGFQVKDVPEAHICCGSAGTYNLLQPEIASQLRDRKVANIGKTRPDVIAAGNVGCMTQIQSGTDVPVVHTAELLDWATGGPVPKSLEGREIPEKPAPQKAAAE</sequence>
<evidence type="ECO:0000256" key="3">
    <source>
        <dbReference type="ARBA" id="ARBA00022737"/>
    </source>
</evidence>
<evidence type="ECO:0000256" key="4">
    <source>
        <dbReference type="ARBA" id="ARBA00023004"/>
    </source>
</evidence>
<dbReference type="PANTHER" id="PTHR32479:SF17">
    <property type="entry name" value="GLYCOLATE OXIDASE IRON-SULFUR SUBUNIT"/>
    <property type="match status" value="1"/>
</dbReference>
<dbReference type="InterPro" id="IPR004017">
    <property type="entry name" value="Cys_rich_dom"/>
</dbReference>
<dbReference type="InterPro" id="IPR009051">
    <property type="entry name" value="Helical_ferredxn"/>
</dbReference>
<reference evidence="9" key="1">
    <citation type="submission" date="2017-08" db="EMBL/GenBank/DDBJ databases">
        <authorList>
            <person name="Imhoff J.F."/>
            <person name="Rahn T."/>
            <person name="Kuenzel S."/>
            <person name="Neulinger S.C."/>
        </authorList>
    </citation>
    <scope>NUCLEOTIDE SEQUENCE</scope>
    <source>
        <strain evidence="9">DSM 9154</strain>
    </source>
</reference>
<evidence type="ECO:0000256" key="1">
    <source>
        <dbReference type="ARBA" id="ARBA00022485"/>
    </source>
</evidence>
<dbReference type="Pfam" id="PF12838">
    <property type="entry name" value="Fer4_7"/>
    <property type="match status" value="1"/>
</dbReference>
<protein>
    <recommendedName>
        <fullName evidence="6">Glycolate oxidase iron-sulfur subunit</fullName>
        <ecNumber evidence="6">1.1.99.14</ecNumber>
    </recommendedName>
</protein>
<dbReference type="NCBIfam" id="NF008434">
    <property type="entry name" value="PRK11274.1"/>
    <property type="match status" value="1"/>
</dbReference>
<dbReference type="AlphaFoldDB" id="A0A934QIA2"/>
<dbReference type="PROSITE" id="PS00198">
    <property type="entry name" value="4FE4S_FER_1"/>
    <property type="match status" value="1"/>
</dbReference>
<comment type="caution">
    <text evidence="9">The sequence shown here is derived from an EMBL/GenBank/DDBJ whole genome shotgun (WGS) entry which is preliminary data.</text>
</comment>
<comment type="catalytic activity">
    <reaction evidence="6">
        <text>(R)-lactate + A = pyruvate + AH2</text>
        <dbReference type="Rhea" id="RHEA:15089"/>
        <dbReference type="ChEBI" id="CHEBI:13193"/>
        <dbReference type="ChEBI" id="CHEBI:15361"/>
        <dbReference type="ChEBI" id="CHEBI:16004"/>
        <dbReference type="ChEBI" id="CHEBI:17499"/>
    </reaction>
</comment>
<dbReference type="PANTHER" id="PTHR32479">
    <property type="entry name" value="GLYCOLATE OXIDASE IRON-SULFUR SUBUNIT"/>
    <property type="match status" value="1"/>
</dbReference>
<feature type="domain" description="4Fe-4S ferredoxin-type" evidence="8">
    <location>
        <begin position="15"/>
        <end position="45"/>
    </location>
</feature>
<keyword evidence="5 6" id="KW-0411">Iron-sulfur</keyword>
<reference evidence="9" key="2">
    <citation type="journal article" date="2020" name="Microorganisms">
        <title>Osmotic Adaptation and Compatible Solute Biosynthesis of Phototrophic Bacteria as Revealed from Genome Analyses.</title>
        <authorList>
            <person name="Imhoff J.F."/>
            <person name="Rahn T."/>
            <person name="Kunzel S."/>
            <person name="Keller A."/>
            <person name="Neulinger S.C."/>
        </authorList>
    </citation>
    <scope>NUCLEOTIDE SEQUENCE</scope>
    <source>
        <strain evidence="9">DSM 9154</strain>
    </source>
</reference>
<keyword evidence="4 6" id="KW-0408">Iron</keyword>
<gene>
    <name evidence="9" type="ORF">CKO21_08475</name>
</gene>
<comment type="catalytic activity">
    <reaction evidence="6">
        <text>glycolate + A = glyoxylate + AH2</text>
        <dbReference type="Rhea" id="RHEA:21264"/>
        <dbReference type="ChEBI" id="CHEBI:13193"/>
        <dbReference type="ChEBI" id="CHEBI:17499"/>
        <dbReference type="ChEBI" id="CHEBI:29805"/>
        <dbReference type="ChEBI" id="CHEBI:36655"/>
        <dbReference type="EC" id="1.1.99.14"/>
    </reaction>
</comment>
<dbReference type="GO" id="GO:0046872">
    <property type="term" value="F:metal ion binding"/>
    <property type="evidence" value="ECO:0007669"/>
    <property type="project" value="UniProtKB-UniRule"/>
</dbReference>
<dbReference type="FunFam" id="1.10.1060.10:FF:000012">
    <property type="entry name" value="Glycolate oxidase iron-sulfur subunit"/>
    <property type="match status" value="1"/>
</dbReference>
<comment type="cofactor">
    <cofactor evidence="6">
        <name>[4Fe-4S] cluster</name>
        <dbReference type="ChEBI" id="CHEBI:49883"/>
    </cofactor>
    <text evidence="6">Binds 2 [4Fe-4S] clusters.</text>
</comment>
<dbReference type="InterPro" id="IPR017900">
    <property type="entry name" value="4Fe4S_Fe_S_CS"/>
</dbReference>
<dbReference type="InterPro" id="IPR017896">
    <property type="entry name" value="4Fe4S_Fe-S-bd"/>
</dbReference>
<proteinExistence type="predicted"/>
<dbReference type="PROSITE" id="PS51379">
    <property type="entry name" value="4FE4S_FER_2"/>
    <property type="match status" value="1"/>
</dbReference>
<dbReference type="EMBL" id="NRRE01000022">
    <property type="protein sequence ID" value="MBK1697282.1"/>
    <property type="molecule type" value="Genomic_DNA"/>
</dbReference>
<keyword evidence="10" id="KW-1185">Reference proteome</keyword>
<dbReference type="RefSeq" id="WP_027288295.1">
    <property type="nucleotide sequence ID" value="NZ_NRRE01000022.1"/>
</dbReference>
<dbReference type="InterPro" id="IPR012257">
    <property type="entry name" value="Glc_ox_4Fe-4S"/>
</dbReference>
<dbReference type="PIRSF" id="PIRSF000139">
    <property type="entry name" value="Glc_ox_4Fe-4S"/>
    <property type="match status" value="1"/>
</dbReference>
<evidence type="ECO:0000256" key="5">
    <source>
        <dbReference type="ARBA" id="ARBA00023014"/>
    </source>
</evidence>
<dbReference type="GO" id="GO:0019154">
    <property type="term" value="F:glycolate dehydrogenase activity"/>
    <property type="evidence" value="ECO:0007669"/>
    <property type="project" value="UniProtKB-EC"/>
</dbReference>
<evidence type="ECO:0000313" key="9">
    <source>
        <dbReference type="EMBL" id="MBK1697282.1"/>
    </source>
</evidence>
<dbReference type="GO" id="GO:0051539">
    <property type="term" value="F:4 iron, 4 sulfur cluster binding"/>
    <property type="evidence" value="ECO:0007669"/>
    <property type="project" value="UniProtKB-UniRule"/>
</dbReference>
<evidence type="ECO:0000313" key="10">
    <source>
        <dbReference type="Proteomes" id="UP000778970"/>
    </source>
</evidence>
<keyword evidence="3" id="KW-0677">Repeat</keyword>
<evidence type="ECO:0000259" key="8">
    <source>
        <dbReference type="PROSITE" id="PS51379"/>
    </source>
</evidence>
<dbReference type="Pfam" id="PF02754">
    <property type="entry name" value="CCG"/>
    <property type="match status" value="2"/>
</dbReference>
<organism evidence="9 10">
    <name type="scientific">Rhodovibrio salinarum</name>
    <dbReference type="NCBI Taxonomy" id="1087"/>
    <lineage>
        <taxon>Bacteria</taxon>
        <taxon>Pseudomonadati</taxon>
        <taxon>Pseudomonadota</taxon>
        <taxon>Alphaproteobacteria</taxon>
        <taxon>Rhodospirillales</taxon>
        <taxon>Rhodovibrionaceae</taxon>
        <taxon>Rhodovibrio</taxon>
    </lineage>
</organism>
<dbReference type="Gene3D" id="1.10.1060.10">
    <property type="entry name" value="Alpha-helical ferredoxin"/>
    <property type="match status" value="1"/>
</dbReference>
<evidence type="ECO:0000256" key="7">
    <source>
        <dbReference type="SAM" id="MobiDB-lite"/>
    </source>
</evidence>
<keyword evidence="2 6" id="KW-0479">Metal-binding</keyword>
<evidence type="ECO:0000256" key="6">
    <source>
        <dbReference type="PIRNR" id="PIRNR000139"/>
    </source>
</evidence>
<dbReference type="EC" id="1.1.99.14" evidence="6"/>
<keyword evidence="6" id="KW-0249">Electron transport</keyword>
<dbReference type="Proteomes" id="UP000778970">
    <property type="component" value="Unassembled WGS sequence"/>
</dbReference>
<keyword evidence="1 6" id="KW-0004">4Fe-4S</keyword>
<dbReference type="SUPFAM" id="SSF54862">
    <property type="entry name" value="4Fe-4S ferredoxins"/>
    <property type="match status" value="1"/>
</dbReference>
<comment type="function">
    <text evidence="6">Component of a complex that catalyzes the oxidation of glycolate to glyoxylate.</text>
</comment>
<evidence type="ECO:0000256" key="2">
    <source>
        <dbReference type="ARBA" id="ARBA00022723"/>
    </source>
</evidence>
<accession>A0A934QIA2</accession>